<keyword evidence="3" id="KW-1185">Reference proteome</keyword>
<dbReference type="EMBL" id="JANEWF010000021">
    <property type="protein sequence ID" value="MDA8484865.1"/>
    <property type="molecule type" value="Genomic_DNA"/>
</dbReference>
<evidence type="ECO:0000313" key="2">
    <source>
        <dbReference type="EMBL" id="MDA8484865.1"/>
    </source>
</evidence>
<evidence type="ECO:0000256" key="1">
    <source>
        <dbReference type="SAM" id="MobiDB-lite"/>
    </source>
</evidence>
<dbReference type="RefSeq" id="WP_271471436.1">
    <property type="nucleotide sequence ID" value="NZ_JANEWF010000021.1"/>
</dbReference>
<organism evidence="2 3">
    <name type="scientific">Metapseudomonas resinovorans</name>
    <name type="common">Pseudomonas resinovorans</name>
    <dbReference type="NCBI Taxonomy" id="53412"/>
    <lineage>
        <taxon>Bacteria</taxon>
        <taxon>Pseudomonadati</taxon>
        <taxon>Pseudomonadota</taxon>
        <taxon>Gammaproteobacteria</taxon>
        <taxon>Pseudomonadales</taxon>
        <taxon>Pseudomonadaceae</taxon>
        <taxon>Metapseudomonas</taxon>
    </lineage>
</organism>
<accession>A0ABT4Y7L5</accession>
<reference evidence="2 3" key="1">
    <citation type="submission" date="2022-07" db="EMBL/GenBank/DDBJ databases">
        <title>Genome Analysis of Selected Gammaproteobacteria from Nigerian Food snails.</title>
        <authorList>
            <person name="Okafor A.C."/>
        </authorList>
    </citation>
    <scope>NUCLEOTIDE SEQUENCE [LARGE SCALE GENOMIC DNA]</scope>
    <source>
        <strain evidence="2 3">Awg 2</strain>
    </source>
</reference>
<evidence type="ECO:0000313" key="3">
    <source>
        <dbReference type="Proteomes" id="UP001211689"/>
    </source>
</evidence>
<feature type="region of interest" description="Disordered" evidence="1">
    <location>
        <begin position="198"/>
        <end position="231"/>
    </location>
</feature>
<protein>
    <submittedName>
        <fullName evidence="2">Uncharacterized protein</fullName>
    </submittedName>
</protein>
<sequence length="249" mass="27158">MTTNAIDRNKMIVTSDGRWSIPLPNELHPTHVLYVDDTGFEKIISSEIATLVFAGDSVLISEWKTWFNSERRDLNAIPPTERDTGRGLADINICIITPAGRVLFDRGLCLTHGENARFAGSGAIYARDCFGKNGCSIRAIDTAGLSDPYTGGTTKYVELHSGISNLTTVEATLQEAEQQLNERGLLMELATGRITPFKDAQDSKDDAMQALKNGANLSAPTGQPSRKWTDDEKLSLRAAIEEVMGSKPL</sequence>
<comment type="caution">
    <text evidence="2">The sequence shown here is derived from an EMBL/GenBank/DDBJ whole genome shotgun (WGS) entry which is preliminary data.</text>
</comment>
<name>A0ABT4Y7L5_METRE</name>
<gene>
    <name evidence="2" type="ORF">NNO07_17490</name>
</gene>
<feature type="compositionally biased region" description="Polar residues" evidence="1">
    <location>
        <begin position="215"/>
        <end position="226"/>
    </location>
</feature>
<proteinExistence type="predicted"/>
<dbReference type="Proteomes" id="UP001211689">
    <property type="component" value="Unassembled WGS sequence"/>
</dbReference>